<name>U4KNB2_ALTPJ</name>
<keyword evidence="3" id="KW-1185">Reference proteome</keyword>
<organism evidence="2 3">
    <name type="scientific">Alteracholeplasma palmae (strain ATCC 49389 / J233)</name>
    <name type="common">Acholeplasma palmae</name>
    <dbReference type="NCBI Taxonomy" id="1318466"/>
    <lineage>
        <taxon>Bacteria</taxon>
        <taxon>Bacillati</taxon>
        <taxon>Mycoplasmatota</taxon>
        <taxon>Mollicutes</taxon>
        <taxon>Acholeplasmatales</taxon>
        <taxon>Acholeplasmataceae</taxon>
        <taxon>Acholeplasma</taxon>
    </lineage>
</organism>
<feature type="transmembrane region" description="Helical" evidence="1">
    <location>
        <begin position="7"/>
        <end position="27"/>
    </location>
</feature>
<sequence>MKVKSGVYFITIFIVSYIVFILDWILISKSNESLIIQNILFFLILIIYSVAFVRKKQILSKYSKETITAVLFIPNVVYVIYSAGPGVGQNDVTPLFKILYIALGVTSICYMLYYYGFIYKKKDSE</sequence>
<evidence type="ECO:0000313" key="2">
    <source>
        <dbReference type="EMBL" id="CCV63665.1"/>
    </source>
</evidence>
<keyword evidence="1" id="KW-0472">Membrane</keyword>
<dbReference type="EMBL" id="FO681347">
    <property type="protein sequence ID" value="CCV63665.1"/>
    <property type="molecule type" value="Genomic_DNA"/>
</dbReference>
<keyword evidence="1" id="KW-0812">Transmembrane</keyword>
<proteinExistence type="predicted"/>
<protein>
    <submittedName>
        <fullName evidence="2">Uncharacterized protein</fullName>
    </submittedName>
</protein>
<evidence type="ECO:0000313" key="3">
    <source>
        <dbReference type="Proteomes" id="UP000032740"/>
    </source>
</evidence>
<dbReference type="HOGENOM" id="CLU_1987761_0_0_14"/>
<reference evidence="2 3" key="1">
    <citation type="journal article" date="2013" name="J. Mol. Microbiol. Biotechnol.">
        <title>Analysis of the Complete Genomes of Acholeplasma brassicae , A. palmae and A. laidlawii and Their Comparison to the Obligate Parasites from ' Candidatus Phytoplasma'.</title>
        <authorList>
            <person name="Kube M."/>
            <person name="Siewert C."/>
            <person name="Migdoll A.M."/>
            <person name="Duduk B."/>
            <person name="Holz S."/>
            <person name="Rabus R."/>
            <person name="Seemuller E."/>
            <person name="Mitrovic J."/>
            <person name="Muller I."/>
            <person name="Buttner C."/>
            <person name="Reinhardt R."/>
        </authorList>
    </citation>
    <scope>NUCLEOTIDE SEQUENCE [LARGE SCALE GENOMIC DNA]</scope>
    <source>
        <strain evidence="2 3">J233</strain>
    </source>
</reference>
<feature type="transmembrane region" description="Helical" evidence="1">
    <location>
        <begin position="33"/>
        <end position="53"/>
    </location>
</feature>
<keyword evidence="1" id="KW-1133">Transmembrane helix</keyword>
<dbReference type="STRING" id="1318466.BN85400880"/>
<dbReference type="RefSeq" id="WP_026654136.1">
    <property type="nucleotide sequence ID" value="NC_022538.1"/>
</dbReference>
<feature type="transmembrane region" description="Helical" evidence="1">
    <location>
        <begin position="95"/>
        <end position="115"/>
    </location>
</feature>
<gene>
    <name evidence="2" type="ORF">BN85400880</name>
</gene>
<accession>U4KNB2</accession>
<dbReference type="KEGG" id="apal:BN85400880"/>
<feature type="transmembrane region" description="Helical" evidence="1">
    <location>
        <begin position="65"/>
        <end position="83"/>
    </location>
</feature>
<dbReference type="AlphaFoldDB" id="U4KNB2"/>
<evidence type="ECO:0000256" key="1">
    <source>
        <dbReference type="SAM" id="Phobius"/>
    </source>
</evidence>
<dbReference type="Proteomes" id="UP000032740">
    <property type="component" value="Chromosome"/>
</dbReference>